<gene>
    <name evidence="1" type="ORF">HNP68_000616</name>
</gene>
<organism evidence="1 2">
    <name type="scientific">Borreliella yangtzensis</name>
    <dbReference type="NCBI Taxonomy" id="683292"/>
    <lineage>
        <taxon>Bacteria</taxon>
        <taxon>Pseudomonadati</taxon>
        <taxon>Spirochaetota</taxon>
        <taxon>Spirochaetia</taxon>
        <taxon>Spirochaetales</taxon>
        <taxon>Borreliaceae</taxon>
        <taxon>Borreliella</taxon>
    </lineage>
</organism>
<protein>
    <submittedName>
        <fullName evidence="1">Uncharacterized protein</fullName>
    </submittedName>
</protein>
<accession>A0ABR6P9P8</accession>
<evidence type="ECO:0000313" key="2">
    <source>
        <dbReference type="Proteomes" id="UP000555838"/>
    </source>
</evidence>
<keyword evidence="2" id="KW-1185">Reference proteome</keyword>
<name>A0ABR6P9P8_9SPIR</name>
<dbReference type="RefSeq" id="WP_235684929.1">
    <property type="nucleotide sequence ID" value="NZ_CP124002.1"/>
</dbReference>
<sequence length="48" mass="5730">MDLKNKIFTPYKKGPIHWRNTKMVNNILKIEKSQKIENLPMQLIYSAI</sequence>
<evidence type="ECO:0000313" key="1">
    <source>
        <dbReference type="EMBL" id="MBB6043003.1"/>
    </source>
</evidence>
<comment type="caution">
    <text evidence="1">The sequence shown here is derived from an EMBL/GenBank/DDBJ whole genome shotgun (WGS) entry which is preliminary data.</text>
</comment>
<dbReference type="EMBL" id="JACHFG010000002">
    <property type="protein sequence ID" value="MBB6043003.1"/>
    <property type="molecule type" value="Genomic_DNA"/>
</dbReference>
<reference evidence="1 2" key="1">
    <citation type="submission" date="2020-08" db="EMBL/GenBank/DDBJ databases">
        <title>Genomic Encyclopedia of Type Strains, Phase IV (KMG-IV): sequencing the most valuable type-strain genomes for metagenomic binning, comparative biology and taxonomic classification.</title>
        <authorList>
            <person name="Goeker M."/>
        </authorList>
    </citation>
    <scope>NUCLEOTIDE SEQUENCE [LARGE SCALE GENOMIC DNA]</scope>
    <source>
        <strain evidence="1 2">DSM 24625</strain>
    </source>
</reference>
<dbReference type="Proteomes" id="UP000555838">
    <property type="component" value="Unassembled WGS sequence"/>
</dbReference>
<proteinExistence type="predicted"/>